<feature type="region of interest" description="Disordered" evidence="1">
    <location>
        <begin position="359"/>
        <end position="410"/>
    </location>
</feature>
<reference evidence="4 5" key="1">
    <citation type="submission" date="2021-03" db="EMBL/GenBank/DDBJ databases">
        <title>novel species isolated from a fishpond in China.</title>
        <authorList>
            <person name="Lu H."/>
            <person name="Cai Z."/>
        </authorList>
    </citation>
    <scope>NUCLEOTIDE SEQUENCE [LARGE SCALE GENOMIC DNA]</scope>
    <source>
        <strain evidence="4 5">H41</strain>
    </source>
</reference>
<feature type="compositionally biased region" description="Basic and acidic residues" evidence="1">
    <location>
        <begin position="389"/>
        <end position="405"/>
    </location>
</feature>
<sequence>MAQQEVFISYAWGGESEKVAEELEKILNANSFNLVRDKTHLEFKGLIREFMQRIGQGHLVVLVISDKYLKSKNCMFELLEVAKRGEFHDRVFPIVLPDAKIYDAFSLIDYVGYWDQEIRALNAKIKGIDSLADTRKILEELDLYADIRGAIDDLAGKIGNMNTLSLETMRERNYLPLLDALRGSASPTPTPDGPSRKEGKVLYHIPGMMQLDRWTRCTVRLAWEEIYLREGITIPKDELQIESIRLAEVMQVALTEGRDGHHFEIKALNNEEQFIFGDDFTEWLFDVKPLALGSFTLILRITLIHIIQGKERKKDIVLEREVITETVAPLPLPRFETAERGLSKSQDAEIDNIHPELSEGLASGSVPKKETLAAPAPAPTAGGTKTKSYPRDRPPIGTPSKKDPDAWASSPRKTGNILIRLLPYAASLAGIVFIAYLILPRAESEYAGTPDEFTTDSLGVGFPFPEEKMLVAFSLNATDPSGVAVSETYLFSVREIDLDSLDQLQVEGYEIKLIPASDSISSQAVMVGDLSFEAIQDTMESIAKKSAQARGQMINRKNLRLQPQN</sequence>
<evidence type="ECO:0000259" key="3">
    <source>
        <dbReference type="PROSITE" id="PS50104"/>
    </source>
</evidence>
<evidence type="ECO:0000256" key="2">
    <source>
        <dbReference type="SAM" id="Phobius"/>
    </source>
</evidence>
<keyword evidence="2" id="KW-0472">Membrane</keyword>
<dbReference type="SUPFAM" id="SSF52200">
    <property type="entry name" value="Toll/Interleukin receptor TIR domain"/>
    <property type="match status" value="1"/>
</dbReference>
<accession>A0ABS3C2Y9</accession>
<dbReference type="RefSeq" id="WP_206577762.1">
    <property type="nucleotide sequence ID" value="NZ_JAFKCT010000003.1"/>
</dbReference>
<feature type="transmembrane region" description="Helical" evidence="2">
    <location>
        <begin position="421"/>
        <end position="439"/>
    </location>
</feature>
<protein>
    <submittedName>
        <fullName evidence="4">Toll/interleukin-1 receptor domain-containing protein</fullName>
    </submittedName>
</protein>
<feature type="domain" description="TIR" evidence="3">
    <location>
        <begin position="2"/>
        <end position="141"/>
    </location>
</feature>
<evidence type="ECO:0000313" key="5">
    <source>
        <dbReference type="Proteomes" id="UP000664317"/>
    </source>
</evidence>
<gene>
    <name evidence="4" type="ORF">J0A68_08410</name>
</gene>
<organism evidence="4 5">
    <name type="scientific">Algoriphagus oliviformis</name>
    <dbReference type="NCBI Taxonomy" id="2811231"/>
    <lineage>
        <taxon>Bacteria</taxon>
        <taxon>Pseudomonadati</taxon>
        <taxon>Bacteroidota</taxon>
        <taxon>Cytophagia</taxon>
        <taxon>Cytophagales</taxon>
        <taxon>Cyclobacteriaceae</taxon>
        <taxon>Algoriphagus</taxon>
    </lineage>
</organism>
<dbReference type="InterPro" id="IPR000157">
    <property type="entry name" value="TIR_dom"/>
</dbReference>
<dbReference type="Gene3D" id="3.40.50.10140">
    <property type="entry name" value="Toll/interleukin-1 receptor homology (TIR) domain"/>
    <property type="match status" value="1"/>
</dbReference>
<evidence type="ECO:0000313" key="4">
    <source>
        <dbReference type="EMBL" id="MBN7810974.1"/>
    </source>
</evidence>
<keyword evidence="2" id="KW-0812">Transmembrane</keyword>
<comment type="caution">
    <text evidence="4">The sequence shown here is derived from an EMBL/GenBank/DDBJ whole genome shotgun (WGS) entry which is preliminary data.</text>
</comment>
<dbReference type="InterPro" id="IPR035897">
    <property type="entry name" value="Toll_tir_struct_dom_sf"/>
</dbReference>
<name>A0ABS3C2Y9_9BACT</name>
<dbReference type="Pfam" id="PF13676">
    <property type="entry name" value="TIR_2"/>
    <property type="match status" value="1"/>
</dbReference>
<dbReference type="PROSITE" id="PS50104">
    <property type="entry name" value="TIR"/>
    <property type="match status" value="1"/>
</dbReference>
<dbReference type="Proteomes" id="UP000664317">
    <property type="component" value="Unassembled WGS sequence"/>
</dbReference>
<keyword evidence="5" id="KW-1185">Reference proteome</keyword>
<proteinExistence type="predicted"/>
<feature type="compositionally biased region" description="Low complexity" evidence="1">
    <location>
        <begin position="372"/>
        <end position="387"/>
    </location>
</feature>
<keyword evidence="2" id="KW-1133">Transmembrane helix</keyword>
<evidence type="ECO:0000256" key="1">
    <source>
        <dbReference type="SAM" id="MobiDB-lite"/>
    </source>
</evidence>
<keyword evidence="4" id="KW-0675">Receptor</keyword>
<dbReference type="EMBL" id="JAFKCT010000003">
    <property type="protein sequence ID" value="MBN7810974.1"/>
    <property type="molecule type" value="Genomic_DNA"/>
</dbReference>